<dbReference type="RefSeq" id="WP_142003653.1">
    <property type="nucleotide sequence ID" value="NZ_VFML01000002.1"/>
</dbReference>
<dbReference type="AlphaFoldDB" id="A0A542CUD9"/>
<dbReference type="Proteomes" id="UP000320876">
    <property type="component" value="Unassembled WGS sequence"/>
</dbReference>
<accession>A0A542CUD9</accession>
<reference evidence="2 3" key="1">
    <citation type="submission" date="2019-06" db="EMBL/GenBank/DDBJ databases">
        <title>Sequencing the genomes of 1000 actinobacteria strains.</title>
        <authorList>
            <person name="Klenk H.-P."/>
        </authorList>
    </citation>
    <scope>NUCLEOTIDE SEQUENCE [LARGE SCALE GENOMIC DNA]</scope>
    <source>
        <strain evidence="2 3">DSM 45679</strain>
    </source>
</reference>
<gene>
    <name evidence="2" type="ORF">FB471_6589</name>
</gene>
<comment type="caution">
    <text evidence="2">The sequence shown here is derived from an EMBL/GenBank/DDBJ whole genome shotgun (WGS) entry which is preliminary data.</text>
</comment>
<dbReference type="EMBL" id="VFML01000002">
    <property type="protein sequence ID" value="TQI94424.1"/>
    <property type="molecule type" value="Genomic_DNA"/>
</dbReference>
<organism evidence="2 3">
    <name type="scientific">Amycolatopsis cihanbeyliensis</name>
    <dbReference type="NCBI Taxonomy" id="1128664"/>
    <lineage>
        <taxon>Bacteria</taxon>
        <taxon>Bacillati</taxon>
        <taxon>Actinomycetota</taxon>
        <taxon>Actinomycetes</taxon>
        <taxon>Pseudonocardiales</taxon>
        <taxon>Pseudonocardiaceae</taxon>
        <taxon>Amycolatopsis</taxon>
    </lineage>
</organism>
<feature type="compositionally biased region" description="Acidic residues" evidence="1">
    <location>
        <begin position="23"/>
        <end position="55"/>
    </location>
</feature>
<sequence>MDPTRDQQPEADVLEQERLPVPEEPDPAEVEVPLEAEPADVAEQVPEAEDPDAGEEGVTGR</sequence>
<proteinExistence type="predicted"/>
<evidence type="ECO:0000313" key="2">
    <source>
        <dbReference type="EMBL" id="TQI94424.1"/>
    </source>
</evidence>
<feature type="region of interest" description="Disordered" evidence="1">
    <location>
        <begin position="1"/>
        <end position="61"/>
    </location>
</feature>
<name>A0A542CUD9_AMYCI</name>
<protein>
    <submittedName>
        <fullName evidence="2">Uncharacterized protein</fullName>
    </submittedName>
</protein>
<evidence type="ECO:0000256" key="1">
    <source>
        <dbReference type="SAM" id="MobiDB-lite"/>
    </source>
</evidence>
<evidence type="ECO:0000313" key="3">
    <source>
        <dbReference type="Proteomes" id="UP000320876"/>
    </source>
</evidence>
<keyword evidence="3" id="KW-1185">Reference proteome</keyword>